<reference evidence="1" key="1">
    <citation type="journal article" date="2021" name="New Phytol.">
        <title>Evolutionary innovations through gain and loss of genes in the ectomycorrhizal Boletales.</title>
        <authorList>
            <person name="Wu G."/>
            <person name="Miyauchi S."/>
            <person name="Morin E."/>
            <person name="Kuo A."/>
            <person name="Drula E."/>
            <person name="Varga T."/>
            <person name="Kohler A."/>
            <person name="Feng B."/>
            <person name="Cao Y."/>
            <person name="Lipzen A."/>
            <person name="Daum C."/>
            <person name="Hundley H."/>
            <person name="Pangilinan J."/>
            <person name="Johnson J."/>
            <person name="Barry K."/>
            <person name="LaButti K."/>
            <person name="Ng V."/>
            <person name="Ahrendt S."/>
            <person name="Min B."/>
            <person name="Choi I.G."/>
            <person name="Park H."/>
            <person name="Plett J.M."/>
            <person name="Magnuson J."/>
            <person name="Spatafora J.W."/>
            <person name="Nagy L.G."/>
            <person name="Henrissat B."/>
            <person name="Grigoriev I.V."/>
            <person name="Yang Z.L."/>
            <person name="Xu J."/>
            <person name="Martin F.M."/>
        </authorList>
    </citation>
    <scope>NUCLEOTIDE SEQUENCE</scope>
    <source>
        <strain evidence="1">ATCC 28755</strain>
    </source>
</reference>
<dbReference type="EMBL" id="MU267741">
    <property type="protein sequence ID" value="KAH7909802.1"/>
    <property type="molecule type" value="Genomic_DNA"/>
</dbReference>
<comment type="caution">
    <text evidence="1">The sequence shown here is derived from an EMBL/GenBank/DDBJ whole genome shotgun (WGS) entry which is preliminary data.</text>
</comment>
<protein>
    <submittedName>
        <fullName evidence="1">Uncharacterized protein</fullName>
    </submittedName>
</protein>
<accession>A0ACB8A9Q7</accession>
<sequence length="195" mass="20101">MDSFISLAKKGYEAYSESQSSDVNKTGGQEYNRPSNSNDDQYEGGGGRPHFDHEDAGRQAEEHAPGAGSFVSSALNHIKSHPQQQPDEDEVVQAHEKAYNQGSTSGLSSGSLGGAAALKIFQQFGGGGKSNNELIGLAIGEATKLMGGSGDQGGAANGAAAVMMKLVMQKEMGNFIGGGSSGGMSSMMKLASNFM</sequence>
<evidence type="ECO:0000313" key="1">
    <source>
        <dbReference type="EMBL" id="KAH7909802.1"/>
    </source>
</evidence>
<keyword evidence="2" id="KW-1185">Reference proteome</keyword>
<dbReference type="Proteomes" id="UP000790377">
    <property type="component" value="Unassembled WGS sequence"/>
</dbReference>
<name>A0ACB8A9Q7_9AGAM</name>
<proteinExistence type="predicted"/>
<evidence type="ECO:0000313" key="2">
    <source>
        <dbReference type="Proteomes" id="UP000790377"/>
    </source>
</evidence>
<organism evidence="1 2">
    <name type="scientific">Hygrophoropsis aurantiaca</name>
    <dbReference type="NCBI Taxonomy" id="72124"/>
    <lineage>
        <taxon>Eukaryota</taxon>
        <taxon>Fungi</taxon>
        <taxon>Dikarya</taxon>
        <taxon>Basidiomycota</taxon>
        <taxon>Agaricomycotina</taxon>
        <taxon>Agaricomycetes</taxon>
        <taxon>Agaricomycetidae</taxon>
        <taxon>Boletales</taxon>
        <taxon>Coniophorineae</taxon>
        <taxon>Hygrophoropsidaceae</taxon>
        <taxon>Hygrophoropsis</taxon>
    </lineage>
</organism>
<gene>
    <name evidence="1" type="ORF">BJ138DRAFT_185696</name>
</gene>